<dbReference type="Proteomes" id="UP000597762">
    <property type="component" value="Unassembled WGS sequence"/>
</dbReference>
<feature type="region of interest" description="Disordered" evidence="1">
    <location>
        <begin position="1"/>
        <end position="96"/>
    </location>
</feature>
<evidence type="ECO:0000256" key="1">
    <source>
        <dbReference type="SAM" id="MobiDB-lite"/>
    </source>
</evidence>
<feature type="compositionally biased region" description="Basic and acidic residues" evidence="1">
    <location>
        <begin position="29"/>
        <end position="42"/>
    </location>
</feature>
<name>A0A812DAU2_ACAPH</name>
<feature type="compositionally biased region" description="Low complexity" evidence="1">
    <location>
        <begin position="231"/>
        <end position="244"/>
    </location>
</feature>
<dbReference type="AlphaFoldDB" id="A0A812DAU2"/>
<proteinExistence type="predicted"/>
<organism evidence="2 3">
    <name type="scientific">Acanthosepion pharaonis</name>
    <name type="common">Pharaoh cuttlefish</name>
    <name type="synonym">Sepia pharaonis</name>
    <dbReference type="NCBI Taxonomy" id="158019"/>
    <lineage>
        <taxon>Eukaryota</taxon>
        <taxon>Metazoa</taxon>
        <taxon>Spiralia</taxon>
        <taxon>Lophotrochozoa</taxon>
        <taxon>Mollusca</taxon>
        <taxon>Cephalopoda</taxon>
        <taxon>Coleoidea</taxon>
        <taxon>Decapodiformes</taxon>
        <taxon>Sepiida</taxon>
        <taxon>Sepiina</taxon>
        <taxon>Sepiidae</taxon>
        <taxon>Acanthosepion</taxon>
    </lineage>
</organism>
<feature type="region of interest" description="Disordered" evidence="1">
    <location>
        <begin position="170"/>
        <end position="189"/>
    </location>
</feature>
<feature type="compositionally biased region" description="Polar residues" evidence="1">
    <location>
        <begin position="1"/>
        <end position="25"/>
    </location>
</feature>
<dbReference type="EMBL" id="CAHIKZ030003276">
    <property type="protein sequence ID" value="CAE1298320.1"/>
    <property type="molecule type" value="Genomic_DNA"/>
</dbReference>
<dbReference type="PANTHER" id="PTHR45786">
    <property type="entry name" value="DNA BINDING PROTEIN-LIKE"/>
    <property type="match status" value="1"/>
</dbReference>
<gene>
    <name evidence="2" type="ORF">SPHA_52521</name>
</gene>
<evidence type="ECO:0000313" key="3">
    <source>
        <dbReference type="Proteomes" id="UP000597762"/>
    </source>
</evidence>
<keyword evidence="3" id="KW-1185">Reference proteome</keyword>
<sequence length="512" mass="56386">MAPTRRTSARQQLKTPNTVNVTHAEQATADEHIITPVTDDHIASTSTSALHSSVCRGDDQPGSSAKAAKTHRRGNFSRRSKKASPAKGKREQDSIECASLGEKRLASTSTSALHSSECRGDDRHGSFVKRAEIPWRGNLSRRSKKSLCGKEKAGGGNRGRGLFEAFQSISTEASPHRKATRNEAEDAATSIRRSLETTAEKTARNAAKAAATSIRRSQESMAEKTARHAADAAAASAARASESSAQKRTRRQRDAISTSAARAVEGPTERLERLQTVNQRRHAQRGLCSPPKQFWFKLAFNYEPVLRLSGRKDLQIGSMSVVCGHCNAKKWPGESAGLCCSDGKVQLRPFRELPAPLKALLEGSSPDSKHFLAKIRQYNCAFQMTSFGGNAFREVGWNPTFKVQGQVYHRIGSLLPETATDSAFLQIYFIADSNQQADARMGIIPENDTGQDNHPRRNIINSLQQMLHETNSYVRSFKYALENNPSSDFIIVIDADKRPQGEHERRYNAPAF</sequence>
<protein>
    <recommendedName>
        <fullName evidence="4">Helitron helicase-like domain-containing protein</fullName>
    </recommendedName>
</protein>
<evidence type="ECO:0000313" key="2">
    <source>
        <dbReference type="EMBL" id="CAE1298320.1"/>
    </source>
</evidence>
<evidence type="ECO:0008006" key="4">
    <source>
        <dbReference type="Google" id="ProtNLM"/>
    </source>
</evidence>
<dbReference type="PANTHER" id="PTHR45786:SF74">
    <property type="entry name" value="ATP-DEPENDENT DNA HELICASE"/>
    <property type="match status" value="1"/>
</dbReference>
<accession>A0A812DAU2</accession>
<feature type="compositionally biased region" description="Basic residues" evidence="1">
    <location>
        <begin position="68"/>
        <end position="84"/>
    </location>
</feature>
<reference evidence="2" key="1">
    <citation type="submission" date="2021-01" db="EMBL/GenBank/DDBJ databases">
        <authorList>
            <person name="Li R."/>
            <person name="Bekaert M."/>
        </authorList>
    </citation>
    <scope>NUCLEOTIDE SEQUENCE</scope>
    <source>
        <strain evidence="2">Farmed</strain>
    </source>
</reference>
<feature type="compositionally biased region" description="Basic and acidic residues" evidence="1">
    <location>
        <begin position="194"/>
        <end position="203"/>
    </location>
</feature>
<comment type="caution">
    <text evidence="2">The sequence shown here is derived from an EMBL/GenBank/DDBJ whole genome shotgun (WGS) entry which is preliminary data.</text>
</comment>
<feature type="compositionally biased region" description="Basic and acidic residues" evidence="1">
    <location>
        <begin position="216"/>
        <end position="230"/>
    </location>
</feature>
<feature type="region of interest" description="Disordered" evidence="1">
    <location>
        <begin position="194"/>
        <end position="269"/>
    </location>
</feature>
<dbReference type="OrthoDB" id="6153892at2759"/>